<reference evidence="2 4" key="2">
    <citation type="submission" date="2018-12" db="EMBL/GenBank/DDBJ databases">
        <title>Genome of Verticillium dahliae isolate Getta Getta.</title>
        <authorList>
            <person name="Gardiner D.M."/>
        </authorList>
    </citation>
    <scope>NUCLEOTIDE SEQUENCE [LARGE SCALE GENOMIC DNA]</scope>
    <source>
        <strain evidence="2 4">Getta Getta</strain>
    </source>
</reference>
<reference evidence="1 3" key="1">
    <citation type="submission" date="2017-12" db="EMBL/GenBank/DDBJ databases">
        <title>Comparative genomics yields insights into virulence evolution of Verticillium dahliae.</title>
        <authorList>
            <person name="Fan R."/>
            <person name="Armitage A.D."/>
            <person name="Cascant-Lopez E."/>
            <person name="Sobczyk M."/>
            <person name="Cockerton H.M."/>
            <person name="Harrison R.J."/>
        </authorList>
    </citation>
    <scope>NUCLEOTIDE SEQUENCE [LARGE SCALE GENOMIC DNA]</scope>
    <source>
        <strain evidence="1 3">12008</strain>
    </source>
</reference>
<dbReference type="PANTHER" id="PTHR47829">
    <property type="entry name" value="HYDROLASE, PUTATIVE (AFU_ORTHOLOGUE AFUA_1G12880)-RELATED"/>
    <property type="match status" value="1"/>
</dbReference>
<dbReference type="InterPro" id="IPR023198">
    <property type="entry name" value="PGP-like_dom2"/>
</dbReference>
<dbReference type="Gene3D" id="3.40.50.1000">
    <property type="entry name" value="HAD superfamily/HAD-like"/>
    <property type="match status" value="1"/>
</dbReference>
<dbReference type="InterPro" id="IPR052898">
    <property type="entry name" value="ACAD10-like"/>
</dbReference>
<name>A0A2J8CV72_VERDA</name>
<dbReference type="EMBL" id="RSDZ01000070">
    <property type="protein sequence ID" value="RXG45093.1"/>
    <property type="molecule type" value="Genomic_DNA"/>
</dbReference>
<proteinExistence type="predicted"/>
<dbReference type="Proteomes" id="UP000236305">
    <property type="component" value="Unassembled WGS sequence"/>
</dbReference>
<evidence type="ECO:0000313" key="4">
    <source>
        <dbReference type="Proteomes" id="UP000288725"/>
    </source>
</evidence>
<dbReference type="OrthoDB" id="1694274at2759"/>
<accession>A0A2J8CV72</accession>
<dbReference type="Gene3D" id="1.10.150.240">
    <property type="entry name" value="Putative phosphatase, domain 2"/>
    <property type="match status" value="1"/>
</dbReference>
<evidence type="ECO:0000313" key="2">
    <source>
        <dbReference type="EMBL" id="RXG45093.1"/>
    </source>
</evidence>
<evidence type="ECO:0000313" key="1">
    <source>
        <dbReference type="EMBL" id="PNH35365.1"/>
    </source>
</evidence>
<dbReference type="AlphaFoldDB" id="A0A2J8CV72"/>
<dbReference type="SUPFAM" id="SSF56784">
    <property type="entry name" value="HAD-like"/>
    <property type="match status" value="1"/>
</dbReference>
<dbReference type="PANTHER" id="PTHR47829:SF1">
    <property type="entry name" value="HAD FAMILY PHOSPHATASE"/>
    <property type="match status" value="1"/>
</dbReference>
<dbReference type="Proteomes" id="UP000288725">
    <property type="component" value="Unassembled WGS sequence"/>
</dbReference>
<sequence length="324" mass="35977">MPRGVLLCSLKYSSSLNLMQSLDQLDSIQVDSILDVVADMVDSKQPKVILFDIGGVCVVSPFQSILDYELGLGIPPGWVNTSISKTKPNGFWHRLETGSIPMDDAFFRGFNQDLSDPTRWEQFYSEQQAKDPSLPKETPPVPSIDGEKLFHEMMINSIPPDPWMFPALKKLKESGRYVLAALSNTVIFPRGHPLWKEDFLDDPVRGLFDVFVSSAHVGLRKPDPKAYQLALDTVSEFVAKNADTERGRRCGWADGVTAGDVLFLDDIGENLKGGKQKGFRTIKVHLGRAYEAVKELEKITGLTLDGGHPKIPVKPRVNGKKAKL</sequence>
<comment type="caution">
    <text evidence="2">The sequence shown here is derived from an EMBL/GenBank/DDBJ whole genome shotgun (WGS) entry which is preliminary data.</text>
</comment>
<dbReference type="SFLD" id="SFLDG01129">
    <property type="entry name" value="C1.5:_HAD__Beta-PGM__Phosphata"/>
    <property type="match status" value="1"/>
</dbReference>
<dbReference type="CDD" id="cd02603">
    <property type="entry name" value="HAD_sEH-N_like"/>
    <property type="match status" value="1"/>
</dbReference>
<dbReference type="InterPro" id="IPR036412">
    <property type="entry name" value="HAD-like_sf"/>
</dbReference>
<organism evidence="2 4">
    <name type="scientific">Verticillium dahliae</name>
    <name type="common">Verticillium wilt</name>
    <dbReference type="NCBI Taxonomy" id="27337"/>
    <lineage>
        <taxon>Eukaryota</taxon>
        <taxon>Fungi</taxon>
        <taxon>Dikarya</taxon>
        <taxon>Ascomycota</taxon>
        <taxon>Pezizomycotina</taxon>
        <taxon>Sordariomycetes</taxon>
        <taxon>Hypocreomycetidae</taxon>
        <taxon>Glomerellales</taxon>
        <taxon>Plectosphaerellaceae</taxon>
        <taxon>Verticillium</taxon>
    </lineage>
</organism>
<dbReference type="OMA" id="TAPNGFW"/>
<evidence type="ECO:0008006" key="5">
    <source>
        <dbReference type="Google" id="ProtNLM"/>
    </source>
</evidence>
<dbReference type="EMBL" id="MPSH01000003">
    <property type="protein sequence ID" value="PNH35365.1"/>
    <property type="molecule type" value="Genomic_DNA"/>
</dbReference>
<dbReference type="InterPro" id="IPR023214">
    <property type="entry name" value="HAD_sf"/>
</dbReference>
<evidence type="ECO:0000313" key="3">
    <source>
        <dbReference type="Proteomes" id="UP000236305"/>
    </source>
</evidence>
<gene>
    <name evidence="1" type="ORF">BJF96_g1516</name>
    <name evidence="2" type="ORF">VDGE_01509</name>
</gene>
<protein>
    <recommendedName>
        <fullName evidence="5">Epoxide hydrolase</fullName>
    </recommendedName>
</protein>
<dbReference type="SFLD" id="SFLDS00003">
    <property type="entry name" value="Haloacid_Dehalogenase"/>
    <property type="match status" value="1"/>
</dbReference>